<dbReference type="EMBL" id="FLUP01000001">
    <property type="protein sequence ID" value="SBW10114.1"/>
    <property type="molecule type" value="Genomic_DNA"/>
</dbReference>
<evidence type="ECO:0008006" key="3">
    <source>
        <dbReference type="Google" id="ProtNLM"/>
    </source>
</evidence>
<feature type="chain" id="PRO_5013188403" description="Lipoprotein" evidence="1">
    <location>
        <begin position="19"/>
        <end position="93"/>
    </location>
</feature>
<feature type="signal peptide" evidence="1">
    <location>
        <begin position="1"/>
        <end position="18"/>
    </location>
</feature>
<proteinExistence type="predicted"/>
<accession>A0A212KEE1</accession>
<evidence type="ECO:0000256" key="1">
    <source>
        <dbReference type="SAM" id="SignalP"/>
    </source>
</evidence>
<dbReference type="AlphaFoldDB" id="A0A212KEE1"/>
<reference evidence="2" key="1">
    <citation type="submission" date="2016-04" db="EMBL/GenBank/DDBJ databases">
        <authorList>
            <person name="Evans L.H."/>
            <person name="Alamgir A."/>
            <person name="Owens N."/>
            <person name="Weber N.D."/>
            <person name="Virtaneva K."/>
            <person name="Barbian K."/>
            <person name="Babar A."/>
            <person name="Rosenke K."/>
        </authorList>
    </citation>
    <scope>NUCLEOTIDE SEQUENCE</scope>
    <source>
        <strain evidence="2">92-2</strain>
    </source>
</reference>
<protein>
    <recommendedName>
        <fullName evidence="3">Lipoprotein</fullName>
    </recommendedName>
</protein>
<gene>
    <name evidence="2" type="ORF">KM92DES2_12891</name>
</gene>
<keyword evidence="1" id="KW-0732">Signal</keyword>
<organism evidence="2">
    <name type="scientific">uncultured Desulfovibrio sp</name>
    <dbReference type="NCBI Taxonomy" id="167968"/>
    <lineage>
        <taxon>Bacteria</taxon>
        <taxon>Pseudomonadati</taxon>
        <taxon>Thermodesulfobacteriota</taxon>
        <taxon>Desulfovibrionia</taxon>
        <taxon>Desulfovibrionales</taxon>
        <taxon>Desulfovibrionaceae</taxon>
        <taxon>Desulfovibrio</taxon>
        <taxon>environmental samples</taxon>
    </lineage>
</organism>
<dbReference type="PROSITE" id="PS51257">
    <property type="entry name" value="PROKAR_LIPOPROTEIN"/>
    <property type="match status" value="1"/>
</dbReference>
<name>A0A212KEE1_9BACT</name>
<sequence length="93" mass="9735">MLRASVLLICLIGLGSLAGCSTASLPVPSPVVVTVQRCARPAAPSVPKLRGDIPFDNPSQVEATLTRDARLRLYAAQLNDALDCYDAQAEGGK</sequence>
<evidence type="ECO:0000313" key="2">
    <source>
        <dbReference type="EMBL" id="SBW10114.1"/>
    </source>
</evidence>